<accession>A0A0A8XNY2</accession>
<organism evidence="1">
    <name type="scientific">Arundo donax</name>
    <name type="common">Giant reed</name>
    <name type="synonym">Donax arundinaceus</name>
    <dbReference type="NCBI Taxonomy" id="35708"/>
    <lineage>
        <taxon>Eukaryota</taxon>
        <taxon>Viridiplantae</taxon>
        <taxon>Streptophyta</taxon>
        <taxon>Embryophyta</taxon>
        <taxon>Tracheophyta</taxon>
        <taxon>Spermatophyta</taxon>
        <taxon>Magnoliopsida</taxon>
        <taxon>Liliopsida</taxon>
        <taxon>Poales</taxon>
        <taxon>Poaceae</taxon>
        <taxon>PACMAD clade</taxon>
        <taxon>Arundinoideae</taxon>
        <taxon>Arundineae</taxon>
        <taxon>Arundo</taxon>
    </lineage>
</organism>
<sequence length="46" mass="5474">MIVRLMVYYLRCHPPIGTSFSCHLSLLSWVPRDTKICNFYNLIRTN</sequence>
<reference evidence="1" key="1">
    <citation type="submission" date="2014-09" db="EMBL/GenBank/DDBJ databases">
        <authorList>
            <person name="Magalhaes I.L.F."/>
            <person name="Oliveira U."/>
            <person name="Santos F.R."/>
            <person name="Vidigal T.H.D.A."/>
            <person name="Brescovit A.D."/>
            <person name="Santos A.J."/>
        </authorList>
    </citation>
    <scope>NUCLEOTIDE SEQUENCE</scope>
    <source>
        <tissue evidence="1">Shoot tissue taken approximately 20 cm above the soil surface</tissue>
    </source>
</reference>
<dbReference type="EMBL" id="GBRH01282634">
    <property type="protein sequence ID" value="JAD15261.1"/>
    <property type="molecule type" value="Transcribed_RNA"/>
</dbReference>
<protein>
    <submittedName>
        <fullName evidence="1">Uncharacterized protein</fullName>
    </submittedName>
</protein>
<evidence type="ECO:0000313" key="1">
    <source>
        <dbReference type="EMBL" id="JAD15261.1"/>
    </source>
</evidence>
<reference evidence="1" key="2">
    <citation type="journal article" date="2015" name="Data Brief">
        <title>Shoot transcriptome of the giant reed, Arundo donax.</title>
        <authorList>
            <person name="Barrero R.A."/>
            <person name="Guerrero F.D."/>
            <person name="Moolhuijzen P."/>
            <person name="Goolsby J.A."/>
            <person name="Tidwell J."/>
            <person name="Bellgard S.E."/>
            <person name="Bellgard M.I."/>
        </authorList>
    </citation>
    <scope>NUCLEOTIDE SEQUENCE</scope>
    <source>
        <tissue evidence="1">Shoot tissue taken approximately 20 cm above the soil surface</tissue>
    </source>
</reference>
<name>A0A0A8XNY2_ARUDO</name>
<dbReference type="PROSITE" id="PS51257">
    <property type="entry name" value="PROKAR_LIPOPROTEIN"/>
    <property type="match status" value="1"/>
</dbReference>
<dbReference type="AlphaFoldDB" id="A0A0A8XNY2"/>
<proteinExistence type="predicted"/>